<name>A0A0F9L6W7_9ZZZZ</name>
<dbReference type="AlphaFoldDB" id="A0A0F9L6W7"/>
<proteinExistence type="predicted"/>
<accession>A0A0F9L6W7</accession>
<gene>
    <name evidence="1" type="ORF">LCGC14_1250620</name>
</gene>
<reference evidence="1" key="1">
    <citation type="journal article" date="2015" name="Nature">
        <title>Complex archaea that bridge the gap between prokaryotes and eukaryotes.</title>
        <authorList>
            <person name="Spang A."/>
            <person name="Saw J.H."/>
            <person name="Jorgensen S.L."/>
            <person name="Zaremba-Niedzwiedzka K."/>
            <person name="Martijn J."/>
            <person name="Lind A.E."/>
            <person name="van Eijk R."/>
            <person name="Schleper C."/>
            <person name="Guy L."/>
            <person name="Ettema T.J."/>
        </authorList>
    </citation>
    <scope>NUCLEOTIDE SEQUENCE</scope>
</reference>
<protein>
    <submittedName>
        <fullName evidence="1">Uncharacterized protein</fullName>
    </submittedName>
</protein>
<organism evidence="1">
    <name type="scientific">marine sediment metagenome</name>
    <dbReference type="NCBI Taxonomy" id="412755"/>
    <lineage>
        <taxon>unclassified sequences</taxon>
        <taxon>metagenomes</taxon>
        <taxon>ecological metagenomes</taxon>
    </lineage>
</organism>
<sequence length="68" mass="7261">MSWTTFGASVAIWTDTSSASSICWAQLSTDTREGDVDFILSASSQFPMCVSSNTDRALSAYSSIISNP</sequence>
<evidence type="ECO:0000313" key="1">
    <source>
        <dbReference type="EMBL" id="KKM89248.1"/>
    </source>
</evidence>
<comment type="caution">
    <text evidence="1">The sequence shown here is derived from an EMBL/GenBank/DDBJ whole genome shotgun (WGS) entry which is preliminary data.</text>
</comment>
<dbReference type="EMBL" id="LAZR01006849">
    <property type="protein sequence ID" value="KKM89248.1"/>
    <property type="molecule type" value="Genomic_DNA"/>
</dbReference>